<dbReference type="Proteomes" id="UP000030643">
    <property type="component" value="Unassembled WGS sequence"/>
</dbReference>
<reference evidence="2" key="1">
    <citation type="journal article" date="2014" name="Genome Announc.">
        <title>Draft genome sequence of Weissella oryzae SG25T, isolated from fermented rice grains.</title>
        <authorList>
            <person name="Tanizawa Y."/>
            <person name="Fujisawa T."/>
            <person name="Mochizuki T."/>
            <person name="Kaminuma E."/>
            <person name="Suzuki Y."/>
            <person name="Nakamura Y."/>
            <person name="Tohno M."/>
        </authorList>
    </citation>
    <scope>NUCLEOTIDE SEQUENCE [LARGE SCALE GENOMIC DNA]</scope>
    <source>
        <strain evidence="2">DSM 25784 / JCM 18191 / LMG 30913 / SG25</strain>
    </source>
</reference>
<organism evidence="1 2">
    <name type="scientific">Weissella oryzae (strain DSM 25784 / JCM 18191 / LMG 30913 / SG25)</name>
    <dbReference type="NCBI Taxonomy" id="1329250"/>
    <lineage>
        <taxon>Bacteria</taxon>
        <taxon>Bacillati</taxon>
        <taxon>Bacillota</taxon>
        <taxon>Bacilli</taxon>
        <taxon>Lactobacillales</taxon>
        <taxon>Lactobacillaceae</taxon>
        <taxon>Weissella</taxon>
    </lineage>
</organism>
<gene>
    <name evidence="1" type="ORF">WOSG25_460020</name>
</gene>
<sequence>CEWRTMTMNMLDGQLDPAEFQTFTLSDGTEVQEDDEVMELNGCYILINDLNAAAITFISDNGGVRYMVDKYGGLNPA</sequence>
<keyword evidence="2" id="KW-1185">Reference proteome</keyword>
<dbReference type="AlphaFoldDB" id="A0A069CXM9"/>
<evidence type="ECO:0000313" key="1">
    <source>
        <dbReference type="EMBL" id="GAK32122.1"/>
    </source>
</evidence>
<accession>A0A069CXM9</accession>
<feature type="non-terminal residue" evidence="1">
    <location>
        <position position="1"/>
    </location>
</feature>
<evidence type="ECO:0000313" key="2">
    <source>
        <dbReference type="Proteomes" id="UP000030643"/>
    </source>
</evidence>
<proteinExistence type="predicted"/>
<name>A0A069CXM9_WEIOS</name>
<dbReference type="EMBL" id="DF820529">
    <property type="protein sequence ID" value="GAK32122.1"/>
    <property type="molecule type" value="Genomic_DNA"/>
</dbReference>
<protein>
    <submittedName>
        <fullName evidence="1">Glycerol-3-phosphate transporter</fullName>
    </submittedName>
</protein>
<dbReference type="RefSeq" id="WP_207644254.1">
    <property type="nucleotide sequence ID" value="NZ_DF820529.1"/>
</dbReference>